<dbReference type="Gene3D" id="2.60.40.1120">
    <property type="entry name" value="Carboxypeptidase-like, regulatory domain"/>
    <property type="match status" value="1"/>
</dbReference>
<dbReference type="InterPro" id="IPR039426">
    <property type="entry name" value="TonB-dep_rcpt-like"/>
</dbReference>
<dbReference type="CDD" id="cd01347">
    <property type="entry name" value="ligand_gated_channel"/>
    <property type="match status" value="1"/>
</dbReference>
<organism evidence="16 17">
    <name type="scientific">Pseudopedobacter saltans</name>
    <dbReference type="NCBI Taxonomy" id="151895"/>
    <lineage>
        <taxon>Bacteria</taxon>
        <taxon>Pseudomonadati</taxon>
        <taxon>Bacteroidota</taxon>
        <taxon>Sphingobacteriia</taxon>
        <taxon>Sphingobacteriales</taxon>
        <taxon>Sphingobacteriaceae</taxon>
        <taxon>Pseudopedobacter</taxon>
    </lineage>
</organism>
<evidence type="ECO:0000256" key="9">
    <source>
        <dbReference type="ARBA" id="ARBA00023136"/>
    </source>
</evidence>
<dbReference type="PANTHER" id="PTHR32552">
    <property type="entry name" value="FERRICHROME IRON RECEPTOR-RELATED"/>
    <property type="match status" value="1"/>
</dbReference>
<name>A0A2W5ENS3_9SPHI</name>
<proteinExistence type="inferred from homology"/>
<evidence type="ECO:0000256" key="7">
    <source>
        <dbReference type="ARBA" id="ARBA00023065"/>
    </source>
</evidence>
<dbReference type="InterPro" id="IPR036942">
    <property type="entry name" value="Beta-barrel_TonB_sf"/>
</dbReference>
<dbReference type="Pfam" id="PF07715">
    <property type="entry name" value="Plug"/>
    <property type="match status" value="1"/>
</dbReference>
<feature type="chain" id="PRO_5016007208" evidence="13">
    <location>
        <begin position="26"/>
        <end position="871"/>
    </location>
</feature>
<evidence type="ECO:0000259" key="15">
    <source>
        <dbReference type="Pfam" id="PF07715"/>
    </source>
</evidence>
<keyword evidence="9 11" id="KW-0472">Membrane</keyword>
<evidence type="ECO:0000256" key="10">
    <source>
        <dbReference type="ARBA" id="ARBA00023237"/>
    </source>
</evidence>
<dbReference type="EMBL" id="QFOI01000254">
    <property type="protein sequence ID" value="PZP45695.1"/>
    <property type="molecule type" value="Genomic_DNA"/>
</dbReference>
<gene>
    <name evidence="16" type="ORF">DI598_12995</name>
</gene>
<keyword evidence="4" id="KW-0410">Iron transport</keyword>
<feature type="domain" description="TonB-dependent receptor plug" evidence="15">
    <location>
        <begin position="119"/>
        <end position="228"/>
    </location>
</feature>
<evidence type="ECO:0000256" key="2">
    <source>
        <dbReference type="ARBA" id="ARBA00022448"/>
    </source>
</evidence>
<dbReference type="InterPro" id="IPR008969">
    <property type="entry name" value="CarboxyPept-like_regulatory"/>
</dbReference>
<dbReference type="InterPro" id="IPR000531">
    <property type="entry name" value="Beta-barrel_TonB"/>
</dbReference>
<dbReference type="AlphaFoldDB" id="A0A2W5ENS3"/>
<accession>A0A2W5ENS3</accession>
<evidence type="ECO:0000256" key="8">
    <source>
        <dbReference type="ARBA" id="ARBA00023077"/>
    </source>
</evidence>
<evidence type="ECO:0000256" key="5">
    <source>
        <dbReference type="ARBA" id="ARBA00022692"/>
    </source>
</evidence>
<evidence type="ECO:0000313" key="17">
    <source>
        <dbReference type="Proteomes" id="UP000249645"/>
    </source>
</evidence>
<sequence>MKYKIKYLHLLTTFLLLLGGMQSFAQKQITGSVKNKNNIPILDATIENTSDGSTTKTDSLGRFVFPYENLPLQLKISATGFVTTKFKVTNTSTPLEFQIENDASFTEVVITSRRRKETAQSVPIPITVVGGGQVADAGAFNVERLKEFVPSVQFYSSTPRNTTLNIRGLGSVFGLTNDGIDPGVGFYVDGVYYARPAATCIDFIDIDRIEVLRGPQGTLFGKNTTAGAFNITSKAPTFTPDAKVEVSYGNYNYVQAKATVSGPLIANKLAGRLSFSGTQRNGTLYNTATETPVNTLNNLGIRGQLLYTPSDKTKITLIGDATRQRPNGYALVLGGVVPTLRSSFRQFSSIIKDLGYTLPTTNPFDRTIDQNTPARADNNLGGLSVNVDAKIGPGTLTSTTAWRYWKWNPSNDRDYTGLDALSKSQGNSKHDQWSQELRYAGNISSKVSGVIGTFFLAQNLRSDPVQTEEVGSDYWRFAQQSATGANAYWSQYKDLVDGYGIKTYNKIKSLSAAVFTNIDWAVTDKFHIEPGLRYNYDKKDVVYSRTTYGGQTQADLGVTDAVWTILDSLKKSVYSNQAFAFNAHETNFSGQITLSYRANNKINAYATFATSYKPLGVNVGGLPTGSDGQPLLDLARVKPEKVRNYEVGIKTSPNANSTLNISVYNTEIKDYQTTVQSPEIGVNRGYLANAEKVRVRGAELEGNTRFHNLTIYGALSYTDGKYVKFDNAPLPLEQTGLKDAAGNSIYFTDISGQRLPGISKWSGSLGGEVTTNGGQLFGTEGKFFLAIESSARSGFSSSPTPSAYLNIPGYALFNGRIGFRANKGVTIFVWGRNILNKNYFEQFLVAGGNSGQYGAVLGDPRTYGVTLRYSL</sequence>
<dbReference type="Pfam" id="PF00593">
    <property type="entry name" value="TonB_dep_Rec_b-barrel"/>
    <property type="match status" value="1"/>
</dbReference>
<comment type="similarity">
    <text evidence="11 12">Belongs to the TonB-dependent receptor family.</text>
</comment>
<dbReference type="GO" id="GO:0009279">
    <property type="term" value="C:cell outer membrane"/>
    <property type="evidence" value="ECO:0007669"/>
    <property type="project" value="UniProtKB-SubCell"/>
</dbReference>
<keyword evidence="13" id="KW-0732">Signal</keyword>
<evidence type="ECO:0000256" key="3">
    <source>
        <dbReference type="ARBA" id="ARBA00022452"/>
    </source>
</evidence>
<feature type="domain" description="TonB-dependent receptor-like beta-barrel" evidence="14">
    <location>
        <begin position="369"/>
        <end position="834"/>
    </location>
</feature>
<keyword evidence="5 11" id="KW-0812">Transmembrane</keyword>
<keyword evidence="3 11" id="KW-1134">Transmembrane beta strand</keyword>
<evidence type="ECO:0000256" key="11">
    <source>
        <dbReference type="PROSITE-ProRule" id="PRU01360"/>
    </source>
</evidence>
<dbReference type="PANTHER" id="PTHR32552:SF81">
    <property type="entry name" value="TONB-DEPENDENT OUTER MEMBRANE RECEPTOR"/>
    <property type="match status" value="1"/>
</dbReference>
<dbReference type="PROSITE" id="PS52016">
    <property type="entry name" value="TONB_DEPENDENT_REC_3"/>
    <property type="match status" value="1"/>
</dbReference>
<dbReference type="SUPFAM" id="SSF49464">
    <property type="entry name" value="Carboxypeptidase regulatory domain-like"/>
    <property type="match status" value="1"/>
</dbReference>
<dbReference type="GO" id="GO:0006826">
    <property type="term" value="P:iron ion transport"/>
    <property type="evidence" value="ECO:0007669"/>
    <property type="project" value="UniProtKB-KW"/>
</dbReference>
<comment type="subcellular location">
    <subcellularLocation>
        <location evidence="1 11">Cell outer membrane</location>
        <topology evidence="1 11">Multi-pass membrane protein</topology>
    </subcellularLocation>
</comment>
<dbReference type="SUPFAM" id="SSF56935">
    <property type="entry name" value="Porins"/>
    <property type="match status" value="1"/>
</dbReference>
<dbReference type="Pfam" id="PF13620">
    <property type="entry name" value="CarboxypepD_reg"/>
    <property type="match status" value="1"/>
</dbReference>
<comment type="caution">
    <text evidence="16">The sequence shown here is derived from an EMBL/GenBank/DDBJ whole genome shotgun (WGS) entry which is preliminary data.</text>
</comment>
<dbReference type="InterPro" id="IPR012910">
    <property type="entry name" value="Plug_dom"/>
</dbReference>
<keyword evidence="10 11" id="KW-0998">Cell outer membrane</keyword>
<dbReference type="Gene3D" id="2.40.170.20">
    <property type="entry name" value="TonB-dependent receptor, beta-barrel domain"/>
    <property type="match status" value="1"/>
</dbReference>
<feature type="signal peptide" evidence="13">
    <location>
        <begin position="1"/>
        <end position="25"/>
    </location>
</feature>
<keyword evidence="8 12" id="KW-0798">TonB box</keyword>
<evidence type="ECO:0000256" key="1">
    <source>
        <dbReference type="ARBA" id="ARBA00004571"/>
    </source>
</evidence>
<evidence type="ECO:0000256" key="6">
    <source>
        <dbReference type="ARBA" id="ARBA00023004"/>
    </source>
</evidence>
<keyword evidence="2 11" id="KW-0813">Transport</keyword>
<reference evidence="16 17" key="1">
    <citation type="submission" date="2017-11" db="EMBL/GenBank/DDBJ databases">
        <title>Infants hospitalized years apart are colonized by the same room-sourced microbial strains.</title>
        <authorList>
            <person name="Brooks B."/>
            <person name="Olm M.R."/>
            <person name="Firek B.A."/>
            <person name="Baker R."/>
            <person name="Thomas B.C."/>
            <person name="Morowitz M.J."/>
            <person name="Banfield J.F."/>
        </authorList>
    </citation>
    <scope>NUCLEOTIDE SEQUENCE [LARGE SCALE GENOMIC DNA]</scope>
    <source>
        <strain evidence="16">S2_009_000_R2_76</strain>
    </source>
</reference>
<evidence type="ECO:0000256" key="12">
    <source>
        <dbReference type="RuleBase" id="RU003357"/>
    </source>
</evidence>
<dbReference type="Proteomes" id="UP000249645">
    <property type="component" value="Unassembled WGS sequence"/>
</dbReference>
<evidence type="ECO:0000313" key="16">
    <source>
        <dbReference type="EMBL" id="PZP45695.1"/>
    </source>
</evidence>
<keyword evidence="6" id="KW-0408">Iron</keyword>
<evidence type="ECO:0000256" key="13">
    <source>
        <dbReference type="SAM" id="SignalP"/>
    </source>
</evidence>
<keyword evidence="7" id="KW-0406">Ion transport</keyword>
<protein>
    <submittedName>
        <fullName evidence="16">TonB-dependent receptor</fullName>
    </submittedName>
</protein>
<keyword evidence="16" id="KW-0675">Receptor</keyword>
<evidence type="ECO:0000259" key="14">
    <source>
        <dbReference type="Pfam" id="PF00593"/>
    </source>
</evidence>
<evidence type="ECO:0000256" key="4">
    <source>
        <dbReference type="ARBA" id="ARBA00022496"/>
    </source>
</evidence>